<dbReference type="InterPro" id="IPR052893">
    <property type="entry name" value="TCS_response_regulator"/>
</dbReference>
<dbReference type="SMART" id="SM00448">
    <property type="entry name" value="REC"/>
    <property type="match status" value="1"/>
</dbReference>
<gene>
    <name evidence="3" type="ORF">B0G92_1652</name>
    <name evidence="4" type="ORF">CLV50_2224</name>
</gene>
<evidence type="ECO:0000256" key="1">
    <source>
        <dbReference type="PROSITE-ProRule" id="PRU00169"/>
    </source>
</evidence>
<proteinExistence type="predicted"/>
<feature type="modified residue" description="4-aspartylphosphate" evidence="1">
    <location>
        <position position="57"/>
    </location>
</feature>
<sequence length="136" mass="15550">MSKNIYLADDDCDDVEFFKDALNEITFDFHLTISSNGQELLDKLHNSCLLPDIIFIDLNMPIMDGFEALSLIKTDEVLNSIPTVIYSTSSNMNHITKAYELGASSYFKKPSDFKSLKNELEKVLLIDWKNFIQSIE</sequence>
<comment type="caution">
    <text evidence="4">The sequence shown here is derived from an EMBL/GenBank/DDBJ whole genome shotgun (WGS) entry which is preliminary data.</text>
</comment>
<dbReference type="PANTHER" id="PTHR44520:SF2">
    <property type="entry name" value="RESPONSE REGULATOR RCP1"/>
    <property type="match status" value="1"/>
</dbReference>
<organism evidence="4 6">
    <name type="scientific">Flavobacterium lindanitolerans</name>
    <dbReference type="NCBI Taxonomy" id="428988"/>
    <lineage>
        <taxon>Bacteria</taxon>
        <taxon>Pseudomonadati</taxon>
        <taxon>Bacteroidota</taxon>
        <taxon>Flavobacteriia</taxon>
        <taxon>Flavobacteriales</taxon>
        <taxon>Flavobacteriaceae</taxon>
        <taxon>Flavobacterium</taxon>
    </lineage>
</organism>
<dbReference type="Gene3D" id="3.40.50.2300">
    <property type="match status" value="1"/>
</dbReference>
<evidence type="ECO:0000313" key="4">
    <source>
        <dbReference type="EMBL" id="RLJ24343.1"/>
    </source>
</evidence>
<dbReference type="Pfam" id="PF00072">
    <property type="entry name" value="Response_reg"/>
    <property type="match status" value="1"/>
</dbReference>
<keyword evidence="1" id="KW-0597">Phosphoprotein</keyword>
<name>A0A497UI92_9FLAO</name>
<dbReference type="Proteomes" id="UP000275027">
    <property type="component" value="Unassembled WGS sequence"/>
</dbReference>
<feature type="domain" description="Response regulatory" evidence="2">
    <location>
        <begin position="4"/>
        <end position="124"/>
    </location>
</feature>
<accession>A0A497UI92</accession>
<dbReference type="GO" id="GO:0000160">
    <property type="term" value="P:phosphorelay signal transduction system"/>
    <property type="evidence" value="ECO:0007669"/>
    <property type="project" value="InterPro"/>
</dbReference>
<dbReference type="AlphaFoldDB" id="A0A497UI92"/>
<evidence type="ECO:0000313" key="5">
    <source>
        <dbReference type="Proteomes" id="UP000233767"/>
    </source>
</evidence>
<protein>
    <submittedName>
        <fullName evidence="4">Response regulator receiver domain-containing protein</fullName>
    </submittedName>
</protein>
<evidence type="ECO:0000313" key="3">
    <source>
        <dbReference type="EMBL" id="PKW30003.1"/>
    </source>
</evidence>
<reference evidence="3 5" key="1">
    <citation type="submission" date="2017-12" db="EMBL/GenBank/DDBJ databases">
        <title>Genomic Encyclopedia of Type Strains, Phase III (KMG-III): the genomes of soil and plant-associated and newly described type strains.</title>
        <authorList>
            <person name="Whitman W."/>
        </authorList>
    </citation>
    <scope>NUCLEOTIDE SEQUENCE [LARGE SCALE GENOMIC DNA]</scope>
    <source>
        <strain evidence="3 5">IP-10</strain>
    </source>
</reference>
<evidence type="ECO:0000313" key="6">
    <source>
        <dbReference type="Proteomes" id="UP000275027"/>
    </source>
</evidence>
<evidence type="ECO:0000259" key="2">
    <source>
        <dbReference type="PROSITE" id="PS50110"/>
    </source>
</evidence>
<dbReference type="PANTHER" id="PTHR44520">
    <property type="entry name" value="RESPONSE REGULATOR RCP1-RELATED"/>
    <property type="match status" value="1"/>
</dbReference>
<keyword evidence="5" id="KW-1185">Reference proteome</keyword>
<dbReference type="RefSeq" id="WP_218971848.1">
    <property type="nucleotide sequence ID" value="NZ_PJND01000007.1"/>
</dbReference>
<dbReference type="EMBL" id="PJND01000007">
    <property type="protein sequence ID" value="PKW30003.1"/>
    <property type="molecule type" value="Genomic_DNA"/>
</dbReference>
<dbReference type="SUPFAM" id="SSF52172">
    <property type="entry name" value="CheY-like"/>
    <property type="match status" value="1"/>
</dbReference>
<dbReference type="EMBL" id="RCCB01000012">
    <property type="protein sequence ID" value="RLJ24343.1"/>
    <property type="molecule type" value="Genomic_DNA"/>
</dbReference>
<reference evidence="4 6" key="2">
    <citation type="submission" date="2018-10" db="EMBL/GenBank/DDBJ databases">
        <title>Genomic Encyclopedia of Archaeal and Bacterial Type Strains, Phase II (KMG-II): from individual species to whole genera.</title>
        <authorList>
            <person name="Goeker M."/>
        </authorList>
    </citation>
    <scope>NUCLEOTIDE SEQUENCE [LARGE SCALE GENOMIC DNA]</scope>
    <source>
        <strain evidence="4 6">DSM 21886</strain>
    </source>
</reference>
<dbReference type="InterPro" id="IPR001789">
    <property type="entry name" value="Sig_transdc_resp-reg_receiver"/>
</dbReference>
<dbReference type="InterPro" id="IPR011006">
    <property type="entry name" value="CheY-like_superfamily"/>
</dbReference>
<dbReference type="PROSITE" id="PS50110">
    <property type="entry name" value="RESPONSE_REGULATORY"/>
    <property type="match status" value="1"/>
</dbReference>
<dbReference type="Proteomes" id="UP000233767">
    <property type="component" value="Unassembled WGS sequence"/>
</dbReference>